<dbReference type="InterPro" id="IPR006059">
    <property type="entry name" value="SBP"/>
</dbReference>
<comment type="caution">
    <text evidence="1">The sequence shown here is derived from an EMBL/GenBank/DDBJ whole genome shotgun (WGS) entry which is preliminary data.</text>
</comment>
<dbReference type="PANTHER" id="PTHR43649">
    <property type="entry name" value="ARABINOSE-BINDING PROTEIN-RELATED"/>
    <property type="match status" value="1"/>
</dbReference>
<dbReference type="EMBL" id="MLJW01000002">
    <property type="protein sequence ID" value="OIR18931.1"/>
    <property type="molecule type" value="Genomic_DNA"/>
</dbReference>
<protein>
    <submittedName>
        <fullName evidence="1">Maltose ABC transporter periplasmic protein</fullName>
    </submittedName>
</protein>
<dbReference type="Pfam" id="PF01547">
    <property type="entry name" value="SBP_bac_1"/>
    <property type="match status" value="1"/>
</dbReference>
<gene>
    <name evidence="1" type="ORF">GALL_12740</name>
</gene>
<name>A0A1J5TFR2_9ZZZZ</name>
<dbReference type="PROSITE" id="PS51257">
    <property type="entry name" value="PROKAR_LIPOPROTEIN"/>
    <property type="match status" value="1"/>
</dbReference>
<accession>A0A1J5TFR2</accession>
<dbReference type="SUPFAM" id="SSF53850">
    <property type="entry name" value="Periplasmic binding protein-like II"/>
    <property type="match status" value="1"/>
</dbReference>
<dbReference type="CDD" id="cd14748">
    <property type="entry name" value="PBP2_UgpB"/>
    <property type="match status" value="1"/>
</dbReference>
<dbReference type="AlphaFoldDB" id="A0A1J5TFR2"/>
<evidence type="ECO:0000313" key="1">
    <source>
        <dbReference type="EMBL" id="OIR18931.1"/>
    </source>
</evidence>
<sequence>MKIDRPGAFYRIARLFLAGLGLGLGLGGCHHRARAAGGRVVIHYWEKWTGFEADAMRSVIDDFNRSQTHIEVKFLSVTPIDVKLLLAASAGDPPDVAGLWSYSIPDFAEKGALTPLDGALKKAGLGEDHYVPIFWKLCRYKGFTWGLPTTPGCVALWYNKKLFREAGLDPDRPPRTFAELQSMSRRLTVVEIMRGGRLERLRFDQLTAAERAARKYRIIQVGMLPSDAGMFLSAWGFWFGAKYYDGDRRIIADDPGMIAAYRWMRDSVRTYGLENLRDFGAQFGQSQTSNSPFLAGREAMVVNGPWLKNFIDRYAPDVEWGVAPCPAAPGVSDHAPMTLVESDVVVIPKGAPHPEEAFAFIRYLQRPEVAEKLARLQQKFTALREVTPGFYATHPNPAIREFAALARSPGARYVPRLSNWREYDMELSIAADNVRSLRETPKQALAVVQKRVQWSMDRITRRWDVVGARRMQEWRDYDRW</sequence>
<organism evidence="1">
    <name type="scientific">mine drainage metagenome</name>
    <dbReference type="NCBI Taxonomy" id="410659"/>
    <lineage>
        <taxon>unclassified sequences</taxon>
        <taxon>metagenomes</taxon>
        <taxon>ecological metagenomes</taxon>
    </lineage>
</organism>
<reference evidence="1" key="1">
    <citation type="submission" date="2016-10" db="EMBL/GenBank/DDBJ databases">
        <title>Sequence of Gallionella enrichment culture.</title>
        <authorList>
            <person name="Poehlein A."/>
            <person name="Muehling M."/>
            <person name="Daniel R."/>
        </authorList>
    </citation>
    <scope>NUCLEOTIDE SEQUENCE</scope>
</reference>
<dbReference type="InterPro" id="IPR050490">
    <property type="entry name" value="Bact_solute-bd_prot1"/>
</dbReference>
<proteinExistence type="predicted"/>
<dbReference type="Gene3D" id="3.40.190.10">
    <property type="entry name" value="Periplasmic binding protein-like II"/>
    <property type="match status" value="2"/>
</dbReference>